<evidence type="ECO:0000256" key="1">
    <source>
        <dbReference type="SAM" id="MobiDB-lite"/>
    </source>
</evidence>
<evidence type="ECO:0000313" key="3">
    <source>
        <dbReference type="EMBL" id="KAK3254469.1"/>
    </source>
</evidence>
<proteinExistence type="predicted"/>
<dbReference type="AlphaFoldDB" id="A0AAE0F7I3"/>
<reference evidence="3 4" key="1">
    <citation type="journal article" date="2015" name="Genome Biol. Evol.">
        <title>Comparative Genomics of a Bacterivorous Green Alga Reveals Evolutionary Causalities and Consequences of Phago-Mixotrophic Mode of Nutrition.</title>
        <authorList>
            <person name="Burns J.A."/>
            <person name="Paasch A."/>
            <person name="Narechania A."/>
            <person name="Kim E."/>
        </authorList>
    </citation>
    <scope>NUCLEOTIDE SEQUENCE [LARGE SCALE GENOMIC DNA]</scope>
    <source>
        <strain evidence="3 4">PLY_AMNH</strain>
    </source>
</reference>
<gene>
    <name evidence="3" type="ORF">CYMTET_36315</name>
</gene>
<accession>A0AAE0F7I3</accession>
<dbReference type="Proteomes" id="UP001190700">
    <property type="component" value="Unassembled WGS sequence"/>
</dbReference>
<comment type="caution">
    <text evidence="3">The sequence shown here is derived from an EMBL/GenBank/DDBJ whole genome shotgun (WGS) entry which is preliminary data.</text>
</comment>
<keyword evidence="2" id="KW-0732">Signal</keyword>
<organism evidence="3 4">
    <name type="scientific">Cymbomonas tetramitiformis</name>
    <dbReference type="NCBI Taxonomy" id="36881"/>
    <lineage>
        <taxon>Eukaryota</taxon>
        <taxon>Viridiplantae</taxon>
        <taxon>Chlorophyta</taxon>
        <taxon>Pyramimonadophyceae</taxon>
        <taxon>Pyramimonadales</taxon>
        <taxon>Pyramimonadaceae</taxon>
        <taxon>Cymbomonas</taxon>
    </lineage>
</organism>
<feature type="signal peptide" evidence="2">
    <location>
        <begin position="1"/>
        <end position="25"/>
    </location>
</feature>
<evidence type="ECO:0000313" key="4">
    <source>
        <dbReference type="Proteomes" id="UP001190700"/>
    </source>
</evidence>
<evidence type="ECO:0000256" key="2">
    <source>
        <dbReference type="SAM" id="SignalP"/>
    </source>
</evidence>
<sequence length="339" mass="36944">MLRAFQLLQFRVGAVWIAAPALAAADFASSVERRAEASPTCCRRDGCPICRSRLGSPLLHLLKPRDCRSRVGDCSSGLDCKWIRSVVIPRRRNAVTGAGRVASLGRHSDTHRNVPSTTLSRRAFAAAHTHVAPSTGAVPCLGGGGFPPRANPICSYRQPPAAALLQAPLNDRNELLHCLLTNPNKSTKWANSSREEVAAVHVWPDDNDTGGALMMLDAQSLRRMLLQEALPPGIIQRYIHDFNSCYTMLHAAWHPNFFYLLETKGPIVIDKKIGDEVPVGTSFAVSLQHSGASSGLPHPHLLSPLEGRGRLEHLSHEKRATSIPPPRYSELAHPPLIIP</sequence>
<feature type="chain" id="PRO_5042284575" evidence="2">
    <location>
        <begin position="26"/>
        <end position="339"/>
    </location>
</feature>
<dbReference type="EMBL" id="LGRX02023551">
    <property type="protein sequence ID" value="KAK3254469.1"/>
    <property type="molecule type" value="Genomic_DNA"/>
</dbReference>
<feature type="region of interest" description="Disordered" evidence="1">
    <location>
        <begin position="317"/>
        <end position="339"/>
    </location>
</feature>
<keyword evidence="4" id="KW-1185">Reference proteome</keyword>
<name>A0AAE0F7I3_9CHLO</name>
<protein>
    <submittedName>
        <fullName evidence="3">Uncharacterized protein</fullName>
    </submittedName>
</protein>